<reference evidence="1 2" key="1">
    <citation type="submission" date="2012-04" db="EMBL/GenBank/DDBJ databases">
        <authorList>
            <person name="Genoscope - CEA"/>
        </authorList>
    </citation>
    <scope>NUCLEOTIDE SEQUENCE [LARGE SCALE GENOMIC DNA]</scope>
    <source>
        <strain evidence="1 2">9809</strain>
    </source>
</reference>
<comment type="caution">
    <text evidence="1">The sequence shown here is derived from an EMBL/GenBank/DDBJ whole genome shotgun (WGS) entry which is preliminary data.</text>
</comment>
<sequence length="53" mass="6277">MIRMAFSISSVKVFPLIFPLDRVLQFTIKEKVKFFFMIKLIFKITPYMSCPKG</sequence>
<dbReference type="EMBL" id="CAIO01000249">
    <property type="protein sequence ID" value="CCI24799.1"/>
    <property type="molecule type" value="Genomic_DNA"/>
</dbReference>
<gene>
    <name evidence="1" type="ORF">MICAH_3220008</name>
</gene>
<evidence type="ECO:0000313" key="2">
    <source>
        <dbReference type="Proteomes" id="UP000004775"/>
    </source>
</evidence>
<dbReference type="AlphaFoldDB" id="I4HRX5"/>
<dbReference type="Proteomes" id="UP000004775">
    <property type="component" value="Unassembled WGS sequence"/>
</dbReference>
<dbReference type="HOGENOM" id="CLU_3063400_0_0_3"/>
<organism evidence="1 2">
    <name type="scientific">Microcystis aeruginosa PCC 9809</name>
    <dbReference type="NCBI Taxonomy" id="1160285"/>
    <lineage>
        <taxon>Bacteria</taxon>
        <taxon>Bacillati</taxon>
        <taxon>Cyanobacteriota</taxon>
        <taxon>Cyanophyceae</taxon>
        <taxon>Oscillatoriophycideae</taxon>
        <taxon>Chroococcales</taxon>
        <taxon>Microcystaceae</taxon>
        <taxon>Microcystis</taxon>
    </lineage>
</organism>
<proteinExistence type="predicted"/>
<name>I4HRX5_MICAE</name>
<accession>I4HRX5</accession>
<protein>
    <submittedName>
        <fullName evidence="1">Uncharacterized protein</fullName>
    </submittedName>
</protein>
<evidence type="ECO:0000313" key="1">
    <source>
        <dbReference type="EMBL" id="CCI24799.1"/>
    </source>
</evidence>